<comment type="caution">
    <text evidence="1">The sequence shown here is derived from an EMBL/GenBank/DDBJ whole genome shotgun (WGS) entry which is preliminary data.</text>
</comment>
<dbReference type="SMART" id="SM00185">
    <property type="entry name" value="ARM"/>
    <property type="match status" value="8"/>
</dbReference>
<evidence type="ECO:0000313" key="1">
    <source>
        <dbReference type="EMBL" id="KAL0487699.1"/>
    </source>
</evidence>
<dbReference type="InterPro" id="IPR004155">
    <property type="entry name" value="PBS_lyase_HEAT"/>
</dbReference>
<dbReference type="InterPro" id="IPR000225">
    <property type="entry name" value="Armadillo"/>
</dbReference>
<dbReference type="InterPro" id="IPR016024">
    <property type="entry name" value="ARM-type_fold"/>
</dbReference>
<organism evidence="1 2">
    <name type="scientific">Acrasis kona</name>
    <dbReference type="NCBI Taxonomy" id="1008807"/>
    <lineage>
        <taxon>Eukaryota</taxon>
        <taxon>Discoba</taxon>
        <taxon>Heterolobosea</taxon>
        <taxon>Tetramitia</taxon>
        <taxon>Eutetramitia</taxon>
        <taxon>Acrasidae</taxon>
        <taxon>Acrasis</taxon>
    </lineage>
</organism>
<dbReference type="PANTHER" id="PTHR23314:SF0">
    <property type="entry name" value="SPERM-ASSOCIATED ANTIGEN 6"/>
    <property type="match status" value="1"/>
</dbReference>
<dbReference type="InterPro" id="IPR011989">
    <property type="entry name" value="ARM-like"/>
</dbReference>
<dbReference type="EMBL" id="JAOPGA020001363">
    <property type="protein sequence ID" value="KAL0487699.1"/>
    <property type="molecule type" value="Genomic_DNA"/>
</dbReference>
<keyword evidence="2" id="KW-1185">Reference proteome</keyword>
<protein>
    <submittedName>
        <fullName evidence="1">HEAT repeat-containing protein</fullName>
    </submittedName>
</protein>
<proteinExistence type="predicted"/>
<dbReference type="Pfam" id="PF03130">
    <property type="entry name" value="HEAT_PBS"/>
    <property type="match status" value="1"/>
</dbReference>
<dbReference type="GO" id="GO:0008017">
    <property type="term" value="F:microtubule binding"/>
    <property type="evidence" value="ECO:0007669"/>
    <property type="project" value="TreeGrafter"/>
</dbReference>
<dbReference type="GO" id="GO:0015630">
    <property type="term" value="C:microtubule cytoskeleton"/>
    <property type="evidence" value="ECO:0007669"/>
    <property type="project" value="TreeGrafter"/>
</dbReference>
<reference evidence="1 2" key="1">
    <citation type="submission" date="2024-03" db="EMBL/GenBank/DDBJ databases">
        <title>The Acrasis kona genome and developmental transcriptomes reveal deep origins of eukaryotic multicellular pathways.</title>
        <authorList>
            <person name="Sheikh S."/>
            <person name="Fu C.-J."/>
            <person name="Brown M.W."/>
            <person name="Baldauf S.L."/>
        </authorList>
    </citation>
    <scope>NUCLEOTIDE SEQUENCE [LARGE SCALE GENOMIC DNA]</scope>
    <source>
        <strain evidence="1 2">ATCC MYA-3509</strain>
    </source>
</reference>
<dbReference type="Pfam" id="PF00514">
    <property type="entry name" value="Arm"/>
    <property type="match status" value="1"/>
</dbReference>
<name>A0AAW2ZEA4_9EUKA</name>
<dbReference type="PANTHER" id="PTHR23314">
    <property type="entry name" value="SPERM-ASSOCIATED ANTIGEN 6 ARMADILLO REPEAT-CONTAINING"/>
    <property type="match status" value="1"/>
</dbReference>
<dbReference type="Proteomes" id="UP001431209">
    <property type="component" value="Unassembled WGS sequence"/>
</dbReference>
<dbReference type="GO" id="GO:0003341">
    <property type="term" value="P:cilium movement"/>
    <property type="evidence" value="ECO:0007669"/>
    <property type="project" value="TreeGrafter"/>
</dbReference>
<evidence type="ECO:0000313" key="2">
    <source>
        <dbReference type="Proteomes" id="UP001431209"/>
    </source>
</evidence>
<dbReference type="AlphaFoldDB" id="A0AAW2ZEA4"/>
<dbReference type="SUPFAM" id="SSF48371">
    <property type="entry name" value="ARM repeat"/>
    <property type="match status" value="1"/>
</dbReference>
<accession>A0AAW2ZEA4</accession>
<gene>
    <name evidence="1" type="ORF">AKO1_000203</name>
</gene>
<dbReference type="Gene3D" id="1.25.10.10">
    <property type="entry name" value="Leucine-rich Repeat Variant"/>
    <property type="match status" value="2"/>
</dbReference>
<sequence>MSKEIVSFLTVYHKARVTFAQTAAELVKQPRNIEALIQKEPGILELLRPLLLDIESSVQQNAAKALGYIAGYSEQLAERVVSAEILPQLVYSLHNDNKQYKKSAAFVLRNVAKHNSILANQVVLADAIEPLVECLEQFDPAVKESAALSLSNIAKHDESLAIAVVHADAIRLLLNCVDEPEIPLKIAALTALSNISKHTGQLAQMIVDSEGISNIAPLITHNKVKKYACLCLSNIAKHSESLAEIVVEGEIFPMIFPLLADPEDPIVRRNAATLIREIAKRSPELSALVSNAGGLPAIVNYVDSAEDDSKLPGIMCLGFISAMTETLAASVIKAKAIAPLGDTLSDPNSSDHVKSAAVWALGQIGQHTTDHSRSVADLLPNLMDCYLSPRSSDDLVVKSENAMIFIIQKCIHLPALAPLLHEQAPLKILKHVVAQYAKVLPNDQDARRKFAETKGLAKLQIIHTDDDELRESIQSINGCYPDEVVKFYSPNWDKEILNRIEDESA</sequence>